<dbReference type="Pfam" id="PF00392">
    <property type="entry name" value="GntR"/>
    <property type="match status" value="1"/>
</dbReference>
<keyword evidence="6" id="KW-1185">Reference proteome</keyword>
<dbReference type="InterPro" id="IPR028978">
    <property type="entry name" value="Chorismate_lyase_/UTRA_dom_sf"/>
</dbReference>
<dbReference type="InterPro" id="IPR000524">
    <property type="entry name" value="Tscrpt_reg_HTH_GntR"/>
</dbReference>
<dbReference type="Pfam" id="PF07702">
    <property type="entry name" value="UTRA"/>
    <property type="match status" value="1"/>
</dbReference>
<dbReference type="SUPFAM" id="SSF64288">
    <property type="entry name" value="Chorismate lyase-like"/>
    <property type="match status" value="1"/>
</dbReference>
<evidence type="ECO:0000256" key="1">
    <source>
        <dbReference type="ARBA" id="ARBA00023015"/>
    </source>
</evidence>
<sequence length="249" mass="27570">MTAQTLSAFITNKLTSTPSEQPLYHQLVVAFQESVAEGVLPRGSFLPSERDLSRDLSVSRVTLRRAIDELVSEGLLVRRHGSKTMVAPRYEKSISNLTGFSEDTRARGQEPGAIWLSKKIVTPSSSEAMALNLTLSEHVVRMERLRTADGKPLAIERAAVPQAILPSPDLVKDSLYDALDALGMHPLKGLQRLRASIMGKEDAQLLGCEPGTPLLIMERCCFLQDGRAVEFTQTRYNGDSYEFLTQLQR</sequence>
<dbReference type="GO" id="GO:0045892">
    <property type="term" value="P:negative regulation of DNA-templated transcription"/>
    <property type="evidence" value="ECO:0007669"/>
    <property type="project" value="TreeGrafter"/>
</dbReference>
<organism evidence="5 6">
    <name type="scientific">Natronospirillum operosum</name>
    <dbReference type="NCBI Taxonomy" id="2759953"/>
    <lineage>
        <taxon>Bacteria</taxon>
        <taxon>Pseudomonadati</taxon>
        <taxon>Pseudomonadota</taxon>
        <taxon>Gammaproteobacteria</taxon>
        <taxon>Oceanospirillales</taxon>
        <taxon>Natronospirillaceae</taxon>
        <taxon>Natronospirillum</taxon>
    </lineage>
</organism>
<dbReference type="Gene3D" id="1.10.10.10">
    <property type="entry name" value="Winged helix-like DNA-binding domain superfamily/Winged helix DNA-binding domain"/>
    <property type="match status" value="1"/>
</dbReference>
<evidence type="ECO:0000256" key="3">
    <source>
        <dbReference type="ARBA" id="ARBA00023163"/>
    </source>
</evidence>
<dbReference type="OrthoDB" id="9815017at2"/>
<dbReference type="InterPro" id="IPR036390">
    <property type="entry name" value="WH_DNA-bd_sf"/>
</dbReference>
<dbReference type="PANTHER" id="PTHR44846">
    <property type="entry name" value="MANNOSYL-D-GLYCERATE TRANSPORT/METABOLISM SYSTEM REPRESSOR MNGR-RELATED"/>
    <property type="match status" value="1"/>
</dbReference>
<dbReference type="PANTHER" id="PTHR44846:SF1">
    <property type="entry name" value="MANNOSYL-D-GLYCERATE TRANSPORT_METABOLISM SYSTEM REPRESSOR MNGR-RELATED"/>
    <property type="match status" value="1"/>
</dbReference>
<evidence type="ECO:0000259" key="4">
    <source>
        <dbReference type="PROSITE" id="PS50949"/>
    </source>
</evidence>
<keyword evidence="3" id="KW-0804">Transcription</keyword>
<reference evidence="5 6" key="1">
    <citation type="submission" date="2019-04" db="EMBL/GenBank/DDBJ databases">
        <title>Natronospirillum operosus gen. nov., sp. nov., a haloalkaliphilic satellite isolated from decaying biomass of laboratory culture of cyanobacterium Geitlerinema sp. and proposal of Natronospirillaceae fam. nov. and Saccharospirillaceae fam. nov.</title>
        <authorList>
            <person name="Kevbrin V."/>
            <person name="Boltyanskaya Y."/>
            <person name="Koziaeva V."/>
            <person name="Grouzdev D.S."/>
            <person name="Park M."/>
            <person name="Cho J."/>
        </authorList>
    </citation>
    <scope>NUCLEOTIDE SEQUENCE [LARGE SCALE GENOMIC DNA]</scope>
    <source>
        <strain evidence="5 6">G-116</strain>
    </source>
</reference>
<comment type="caution">
    <text evidence="5">The sequence shown here is derived from an EMBL/GenBank/DDBJ whole genome shotgun (WGS) entry which is preliminary data.</text>
</comment>
<dbReference type="GO" id="GO:0003700">
    <property type="term" value="F:DNA-binding transcription factor activity"/>
    <property type="evidence" value="ECO:0007669"/>
    <property type="project" value="InterPro"/>
</dbReference>
<evidence type="ECO:0000313" key="6">
    <source>
        <dbReference type="Proteomes" id="UP000297475"/>
    </source>
</evidence>
<keyword evidence="2" id="KW-0238">DNA-binding</keyword>
<dbReference type="InterPro" id="IPR050679">
    <property type="entry name" value="Bact_HTH_transcr_reg"/>
</dbReference>
<accession>A0A4Z0WE95</accession>
<dbReference type="EMBL" id="SRMF01000003">
    <property type="protein sequence ID" value="TGG93572.1"/>
    <property type="molecule type" value="Genomic_DNA"/>
</dbReference>
<dbReference type="PRINTS" id="PR00035">
    <property type="entry name" value="HTHGNTR"/>
</dbReference>
<dbReference type="InterPro" id="IPR011663">
    <property type="entry name" value="UTRA"/>
</dbReference>
<dbReference type="GO" id="GO:0003677">
    <property type="term" value="F:DNA binding"/>
    <property type="evidence" value="ECO:0007669"/>
    <property type="project" value="UniProtKB-KW"/>
</dbReference>
<proteinExistence type="predicted"/>
<dbReference type="Gene3D" id="3.40.1410.10">
    <property type="entry name" value="Chorismate lyase-like"/>
    <property type="match status" value="1"/>
</dbReference>
<feature type="domain" description="HTH gntR-type" evidence="4">
    <location>
        <begin position="21"/>
        <end position="89"/>
    </location>
</feature>
<keyword evidence="1" id="KW-0805">Transcription regulation</keyword>
<dbReference type="Proteomes" id="UP000297475">
    <property type="component" value="Unassembled WGS sequence"/>
</dbReference>
<dbReference type="SUPFAM" id="SSF46785">
    <property type="entry name" value="Winged helix' DNA-binding domain"/>
    <property type="match status" value="1"/>
</dbReference>
<dbReference type="AlphaFoldDB" id="A0A4Z0WE95"/>
<dbReference type="SMART" id="SM00866">
    <property type="entry name" value="UTRA"/>
    <property type="match status" value="1"/>
</dbReference>
<dbReference type="CDD" id="cd07377">
    <property type="entry name" value="WHTH_GntR"/>
    <property type="match status" value="1"/>
</dbReference>
<dbReference type="InterPro" id="IPR036388">
    <property type="entry name" value="WH-like_DNA-bd_sf"/>
</dbReference>
<evidence type="ECO:0000313" key="5">
    <source>
        <dbReference type="EMBL" id="TGG93572.1"/>
    </source>
</evidence>
<dbReference type="SMART" id="SM00345">
    <property type="entry name" value="HTH_GNTR"/>
    <property type="match status" value="1"/>
</dbReference>
<protein>
    <submittedName>
        <fullName evidence="5">GntR family transcriptional regulator</fullName>
    </submittedName>
</protein>
<dbReference type="PROSITE" id="PS50949">
    <property type="entry name" value="HTH_GNTR"/>
    <property type="match status" value="1"/>
</dbReference>
<evidence type="ECO:0000256" key="2">
    <source>
        <dbReference type="ARBA" id="ARBA00023125"/>
    </source>
</evidence>
<name>A0A4Z0WE95_9GAMM</name>
<gene>
    <name evidence="5" type="ORF">E4656_11055</name>
</gene>